<proteinExistence type="predicted"/>
<dbReference type="RefSeq" id="WP_183647675.1">
    <property type="nucleotide sequence ID" value="NZ_JACHWU010000001.1"/>
</dbReference>
<comment type="caution">
    <text evidence="2">The sequence shown here is derived from an EMBL/GenBank/DDBJ whole genome shotgun (WGS) entry which is preliminary data.</text>
</comment>
<evidence type="ECO:0000313" key="3">
    <source>
        <dbReference type="Proteomes" id="UP000550714"/>
    </source>
</evidence>
<feature type="transmembrane region" description="Helical" evidence="1">
    <location>
        <begin position="87"/>
        <end position="109"/>
    </location>
</feature>
<feature type="transmembrane region" description="Helical" evidence="1">
    <location>
        <begin position="54"/>
        <end position="80"/>
    </location>
</feature>
<feature type="transmembrane region" description="Helical" evidence="1">
    <location>
        <begin position="209"/>
        <end position="227"/>
    </location>
</feature>
<keyword evidence="1" id="KW-0472">Membrane</keyword>
<dbReference type="Proteomes" id="UP000550714">
    <property type="component" value="Unassembled WGS sequence"/>
</dbReference>
<dbReference type="PROSITE" id="PS51257">
    <property type="entry name" value="PROKAR_LIPOPROTEIN"/>
    <property type="match status" value="1"/>
</dbReference>
<name>A0A839RVH2_9PSEU</name>
<evidence type="ECO:0000256" key="1">
    <source>
        <dbReference type="SAM" id="Phobius"/>
    </source>
</evidence>
<accession>A0A839RVH2</accession>
<reference evidence="2 3" key="1">
    <citation type="submission" date="2020-08" db="EMBL/GenBank/DDBJ databases">
        <title>Genomic Encyclopedia of Type Strains, Phase III (KMG-III): the genomes of soil and plant-associated and newly described type strains.</title>
        <authorList>
            <person name="Whitman W."/>
        </authorList>
    </citation>
    <scope>NUCLEOTIDE SEQUENCE [LARGE SCALE GENOMIC DNA]</scope>
    <source>
        <strain evidence="2 3">CECT 8577</strain>
    </source>
</reference>
<keyword evidence="1" id="KW-1133">Transmembrane helix</keyword>
<protein>
    <submittedName>
        <fullName evidence="2">Uncharacterized protein</fullName>
    </submittedName>
</protein>
<dbReference type="AlphaFoldDB" id="A0A839RVH2"/>
<gene>
    <name evidence="2" type="ORF">FHS23_000716</name>
</gene>
<sequence length="233" mass="25095">MTQLVKVARIQLVNARMVLGLPLLVLACVLAANIVIFMAIQAPESPGESPVTGALVSIYIVTLVTHVQTMTQMFPFALGLSITRRDFVASAGLVVVGQALLYGVVIWVMSLLEGATGGWGLDLAMFDLPFLEQSNVVTQILVYTGPFLLLSFAGLWTGIVYQRWGQPGVWVLALSIGAALVGLLALIGWQDWWQQVFDFFAETPTLLLFAAYPALIAAVLAVATYATSRRAVP</sequence>
<evidence type="ECO:0000313" key="2">
    <source>
        <dbReference type="EMBL" id="MBB3049721.1"/>
    </source>
</evidence>
<dbReference type="EMBL" id="JACHWU010000001">
    <property type="protein sequence ID" value="MBB3049721.1"/>
    <property type="molecule type" value="Genomic_DNA"/>
</dbReference>
<feature type="transmembrane region" description="Helical" evidence="1">
    <location>
        <begin position="21"/>
        <end position="42"/>
    </location>
</feature>
<keyword evidence="1" id="KW-0812">Transmembrane</keyword>
<feature type="transmembrane region" description="Helical" evidence="1">
    <location>
        <begin position="168"/>
        <end position="189"/>
    </location>
</feature>
<feature type="transmembrane region" description="Helical" evidence="1">
    <location>
        <begin position="140"/>
        <end position="161"/>
    </location>
</feature>
<keyword evidence="3" id="KW-1185">Reference proteome</keyword>
<organism evidence="2 3">
    <name type="scientific">Prauserella isguenensis</name>
    <dbReference type="NCBI Taxonomy" id="1470180"/>
    <lineage>
        <taxon>Bacteria</taxon>
        <taxon>Bacillati</taxon>
        <taxon>Actinomycetota</taxon>
        <taxon>Actinomycetes</taxon>
        <taxon>Pseudonocardiales</taxon>
        <taxon>Pseudonocardiaceae</taxon>
        <taxon>Prauserella</taxon>
    </lineage>
</organism>